<evidence type="ECO:0000256" key="4">
    <source>
        <dbReference type="ARBA" id="ARBA00023155"/>
    </source>
</evidence>
<dbReference type="CDD" id="cd00086">
    <property type="entry name" value="homeodomain"/>
    <property type="match status" value="1"/>
</dbReference>
<accession>A0A8R1DJ88</accession>
<dbReference type="Pfam" id="PF05920">
    <property type="entry name" value="Homeobox_KN"/>
    <property type="match status" value="1"/>
</dbReference>
<dbReference type="PROSITE" id="PS00027">
    <property type="entry name" value="HOMEOBOX_1"/>
    <property type="match status" value="1"/>
</dbReference>
<feature type="domain" description="Homeobox" evidence="7">
    <location>
        <begin position="182"/>
        <end position="245"/>
    </location>
</feature>
<dbReference type="InterPro" id="IPR005542">
    <property type="entry name" value="PBX_PBC_dom"/>
</dbReference>
<dbReference type="InterPro" id="IPR001356">
    <property type="entry name" value="HD"/>
</dbReference>
<evidence type="ECO:0000256" key="6">
    <source>
        <dbReference type="PROSITE-ProRule" id="PRU00108"/>
    </source>
</evidence>
<feature type="domain" description="PBC" evidence="8">
    <location>
        <begin position="2"/>
        <end position="183"/>
    </location>
</feature>
<dbReference type="PROSITE" id="PS51978">
    <property type="entry name" value="PBC"/>
    <property type="match status" value="1"/>
</dbReference>
<evidence type="ECO:0000313" key="10">
    <source>
        <dbReference type="Proteomes" id="UP000005237"/>
    </source>
</evidence>
<evidence type="ECO:0000256" key="5">
    <source>
        <dbReference type="ARBA" id="ARBA00023242"/>
    </source>
</evidence>
<dbReference type="InterPro" id="IPR017970">
    <property type="entry name" value="Homeobox_CS"/>
</dbReference>
<dbReference type="Proteomes" id="UP000005237">
    <property type="component" value="Unassembled WGS sequence"/>
</dbReference>
<reference evidence="9" key="2">
    <citation type="submission" date="2022-06" db="UniProtKB">
        <authorList>
            <consortium name="EnsemblMetazoa"/>
        </authorList>
    </citation>
    <scope>IDENTIFICATION</scope>
    <source>
        <strain evidence="9">DF5081</strain>
    </source>
</reference>
<organism evidence="9 10">
    <name type="scientific">Caenorhabditis japonica</name>
    <dbReference type="NCBI Taxonomy" id="281687"/>
    <lineage>
        <taxon>Eukaryota</taxon>
        <taxon>Metazoa</taxon>
        <taxon>Ecdysozoa</taxon>
        <taxon>Nematoda</taxon>
        <taxon>Chromadorea</taxon>
        <taxon>Rhabditida</taxon>
        <taxon>Rhabditina</taxon>
        <taxon>Rhabditomorpha</taxon>
        <taxon>Rhabditoidea</taxon>
        <taxon>Rhabditidae</taxon>
        <taxon>Peloderinae</taxon>
        <taxon>Caenorhabditis</taxon>
    </lineage>
</organism>
<evidence type="ECO:0000259" key="8">
    <source>
        <dbReference type="PROSITE" id="PS51978"/>
    </source>
</evidence>
<protein>
    <submittedName>
        <fullName evidence="9">Homeobox domain-containing protein</fullName>
    </submittedName>
</protein>
<evidence type="ECO:0000259" key="7">
    <source>
        <dbReference type="PROSITE" id="PS50071"/>
    </source>
</evidence>
<reference evidence="10" key="1">
    <citation type="submission" date="2010-08" db="EMBL/GenBank/DDBJ databases">
        <authorList>
            <consortium name="Caenorhabditis japonica Sequencing Consortium"/>
            <person name="Wilson R.K."/>
        </authorList>
    </citation>
    <scope>NUCLEOTIDE SEQUENCE [LARGE SCALE GENOMIC DNA]</scope>
    <source>
        <strain evidence="10">DF5081</strain>
    </source>
</reference>
<dbReference type="Pfam" id="PF03792">
    <property type="entry name" value="PBC"/>
    <property type="match status" value="1"/>
</dbReference>
<keyword evidence="10" id="KW-1185">Reference proteome</keyword>
<dbReference type="PROSITE" id="PS50071">
    <property type="entry name" value="HOMEOBOX_2"/>
    <property type="match status" value="1"/>
</dbReference>
<dbReference type="GO" id="GO:0000987">
    <property type="term" value="F:cis-regulatory region sequence-specific DNA binding"/>
    <property type="evidence" value="ECO:0007669"/>
    <property type="project" value="UniProtKB-ARBA"/>
</dbReference>
<feature type="DNA-binding region" description="Homeobox" evidence="6">
    <location>
        <begin position="184"/>
        <end position="246"/>
    </location>
</feature>
<dbReference type="GO" id="GO:0000981">
    <property type="term" value="F:DNA-binding transcription factor activity, RNA polymerase II-specific"/>
    <property type="evidence" value="ECO:0007669"/>
    <property type="project" value="InterPro"/>
</dbReference>
<dbReference type="AlphaFoldDB" id="A0A8R1DJ88"/>
<proteinExistence type="inferred from homology"/>
<name>A0A8R1DJ88_CAEJA</name>
<evidence type="ECO:0000256" key="3">
    <source>
        <dbReference type="ARBA" id="ARBA00023125"/>
    </source>
</evidence>
<evidence type="ECO:0000256" key="1">
    <source>
        <dbReference type="ARBA" id="ARBA00004123"/>
    </source>
</evidence>
<comment type="similarity">
    <text evidence="2">Belongs to the TALE/PBX homeobox family.</text>
</comment>
<keyword evidence="3 6" id="KW-0238">DNA-binding</keyword>
<dbReference type="EnsemblMetazoa" id="CJA03466.1">
    <property type="protein sequence ID" value="CJA03466.1"/>
    <property type="gene ID" value="WBGene00122670"/>
</dbReference>
<dbReference type="Gene3D" id="1.10.10.60">
    <property type="entry name" value="Homeodomain-like"/>
    <property type="match status" value="1"/>
</dbReference>
<dbReference type="PANTHER" id="PTHR11850">
    <property type="entry name" value="HOMEOBOX PROTEIN TRANSCRIPTION FACTORS"/>
    <property type="match status" value="1"/>
</dbReference>
<keyword evidence="5 6" id="KW-0539">Nucleus</keyword>
<dbReference type="GO" id="GO:0005634">
    <property type="term" value="C:nucleus"/>
    <property type="evidence" value="ECO:0007669"/>
    <property type="project" value="UniProtKB-SubCell"/>
</dbReference>
<dbReference type="InterPro" id="IPR050224">
    <property type="entry name" value="TALE_homeobox"/>
</dbReference>
<evidence type="ECO:0000256" key="2">
    <source>
        <dbReference type="ARBA" id="ARBA00007601"/>
    </source>
</evidence>
<keyword evidence="4 6" id="KW-0371">Homeobox</keyword>
<comment type="subcellular location">
    <subcellularLocation>
        <location evidence="1 6">Nucleus</location>
    </subcellularLocation>
</comment>
<dbReference type="SUPFAM" id="SSF46689">
    <property type="entry name" value="Homeodomain-like"/>
    <property type="match status" value="1"/>
</dbReference>
<sequence>MEERKPIQHFLDELIKISTMEPDVDVMANLKQSMRSNPFYPVIREVLIEQKERTVLSTQMIKEELIEDEEERSNKMLEKEGITGPDYSISPEAIGSDQDEYRQKLKLVRKSFEENMNNYAVNCRDFSENIRSILREQSEFRPITATAIEKLLSMTGNKMNRIIKLLKHSACAAIIHLQKRYFDARRKRRNFAKSSTEILNEYFIKNIEHPYPSEEVKQILAAQCKISVAQVSNWFGNKRIRYKKTVAKEKEARHEVQKNAVAAMTANSYGLLPNAFSGMMNPYQMMMPGVSAFNFPVYNPEMMAQYQQTMQNVNQAT</sequence>
<dbReference type="InterPro" id="IPR008422">
    <property type="entry name" value="KN_HD"/>
</dbReference>
<dbReference type="SMART" id="SM00389">
    <property type="entry name" value="HOX"/>
    <property type="match status" value="1"/>
</dbReference>
<dbReference type="InterPro" id="IPR009057">
    <property type="entry name" value="Homeodomain-like_sf"/>
</dbReference>
<evidence type="ECO:0000313" key="9">
    <source>
        <dbReference type="EnsemblMetazoa" id="CJA03466.1"/>
    </source>
</evidence>
<dbReference type="OMA" id="YNPEMMA"/>